<feature type="region of interest" description="Disordered" evidence="1">
    <location>
        <begin position="122"/>
        <end position="150"/>
    </location>
</feature>
<dbReference type="Proteomes" id="UP000756921">
    <property type="component" value="Unassembled WGS sequence"/>
</dbReference>
<feature type="region of interest" description="Disordered" evidence="1">
    <location>
        <begin position="85"/>
        <end position="108"/>
    </location>
</feature>
<feature type="compositionally biased region" description="Basic residues" evidence="1">
    <location>
        <begin position="580"/>
        <end position="591"/>
    </location>
</feature>
<evidence type="ECO:0000313" key="3">
    <source>
        <dbReference type="Proteomes" id="UP000756921"/>
    </source>
</evidence>
<feature type="region of interest" description="Disordered" evidence="1">
    <location>
        <begin position="575"/>
        <end position="748"/>
    </location>
</feature>
<feature type="compositionally biased region" description="Polar residues" evidence="1">
    <location>
        <begin position="90"/>
        <end position="100"/>
    </location>
</feature>
<keyword evidence="3" id="KW-1185">Reference proteome</keyword>
<feature type="compositionally biased region" description="Basic and acidic residues" evidence="1">
    <location>
        <begin position="842"/>
        <end position="859"/>
    </location>
</feature>
<dbReference type="AlphaFoldDB" id="A0A9P6G6P9"/>
<gene>
    <name evidence="2" type="ORF">PMIN01_12314</name>
</gene>
<feature type="region of interest" description="Disordered" evidence="1">
    <location>
        <begin position="35"/>
        <end position="57"/>
    </location>
</feature>
<sequence length="887" mass="97870">MFDIFEPDTRGSAVSTETTSTVSGFVAIEAASSSAIPAQAPSTTSTSTQTEEAVATASPAVSKSNDLYAEDIYIGSLAEFTTDDGINAAGNESTDASQETAHIPQEATEASQELIAAAKDATPVDQQTPESAHVSTSSASESLTVSSSPSDALSDAQVKQLLEKIPFSDYYPECNFLQLRDSIKSYEHCIEKAKKANNGTFHSVTELDWKIRAKKTYISLVMREQEDKKWAEKNRHRPARPYEVVRAKNATDPGICNGLQYSPAVSDPNAGLQAAVEGWRDTVDGRAEEYRDTTDGTHTWKHMECEDSDGIDNNEYHDYFPDVPRKAVYHSTAMQTRVITSPLLYEQSFGKKPTNVELRKIMRSIGSVDYVDQAEVRYGKPFLAPSGPYLDTHIKTQDSGFQTMDFEVREANIIKARLKAGITAAKLNKLSIERDNGIRVFAERSKDRVVHSQQLNALRAIVDRAGTVESYGSFTPMIYNIVYEETHSKPVTITAQAHSTSLICTPSNNLPQPVTLHMEVMEPKKIPSYCSSPSLGLYEDVQSNRPELFENGWPMNQFPPKETDGTYSHDVFKDFGLPNSKHRHQTIRKITRTTIHPDAKVRRNSASKSTQQTHDGRIASDSHMPPISLRTPHTPAPQQGQGMTRKRSMGQVSDEGYKSHSPSESSNKRHKIEKSTTASTSHFSTPYHTPLPSNGVKVSTSISNCPDTATPKTDDKSALLTQSSSKRKRDASPAQELSENIEKSTYKRLRLQPTPTPIRRLPPTELTLKVINPKGNIKAGVLANHKNSRPTVPQASCGAPRLNANATLLEIQPQEPVRKQVQQPILAAPAPAPAPALCRPAWADRKPTANRDNKKENPNRWRINLGAVGRGRRHDPYNASGRPGRRN</sequence>
<proteinExistence type="predicted"/>
<reference evidence="2" key="1">
    <citation type="journal article" date="2020" name="Mol. Plant Microbe Interact.">
        <title>Genome Sequence of the Biocontrol Agent Coniothyrium minitans strain Conio (IMI 134523).</title>
        <authorList>
            <person name="Patel D."/>
            <person name="Shittu T.A."/>
            <person name="Baroncelli R."/>
            <person name="Muthumeenakshi S."/>
            <person name="Osborne T.H."/>
            <person name="Janganan T.K."/>
            <person name="Sreenivasaprasad S."/>
        </authorList>
    </citation>
    <scope>NUCLEOTIDE SEQUENCE</scope>
    <source>
        <strain evidence="2">Conio</strain>
    </source>
</reference>
<evidence type="ECO:0000256" key="1">
    <source>
        <dbReference type="SAM" id="MobiDB-lite"/>
    </source>
</evidence>
<feature type="region of interest" description="Disordered" evidence="1">
    <location>
        <begin position="831"/>
        <end position="887"/>
    </location>
</feature>
<organism evidence="2 3">
    <name type="scientific">Paraphaeosphaeria minitans</name>
    <dbReference type="NCBI Taxonomy" id="565426"/>
    <lineage>
        <taxon>Eukaryota</taxon>
        <taxon>Fungi</taxon>
        <taxon>Dikarya</taxon>
        <taxon>Ascomycota</taxon>
        <taxon>Pezizomycotina</taxon>
        <taxon>Dothideomycetes</taxon>
        <taxon>Pleosporomycetidae</taxon>
        <taxon>Pleosporales</taxon>
        <taxon>Massarineae</taxon>
        <taxon>Didymosphaeriaceae</taxon>
        <taxon>Paraphaeosphaeria</taxon>
    </lineage>
</organism>
<name>A0A9P6G6P9_9PLEO</name>
<feature type="compositionally biased region" description="Polar residues" evidence="1">
    <location>
        <begin position="604"/>
        <end position="613"/>
    </location>
</feature>
<feature type="compositionally biased region" description="Polar residues" evidence="1">
    <location>
        <begin position="675"/>
        <end position="687"/>
    </location>
</feature>
<comment type="caution">
    <text evidence="2">The sequence shown here is derived from an EMBL/GenBank/DDBJ whole genome shotgun (WGS) entry which is preliminary data.</text>
</comment>
<protein>
    <submittedName>
        <fullName evidence="2">Uncharacterized protein</fullName>
    </submittedName>
</protein>
<evidence type="ECO:0000313" key="2">
    <source>
        <dbReference type="EMBL" id="KAF9729450.1"/>
    </source>
</evidence>
<feature type="compositionally biased region" description="Low complexity" evidence="1">
    <location>
        <begin position="831"/>
        <end position="841"/>
    </location>
</feature>
<accession>A0A9P6G6P9</accession>
<feature type="compositionally biased region" description="Low complexity" evidence="1">
    <location>
        <begin position="129"/>
        <end position="150"/>
    </location>
</feature>
<feature type="compositionally biased region" description="Polar residues" evidence="1">
    <location>
        <begin position="696"/>
        <end position="711"/>
    </location>
</feature>
<dbReference type="OrthoDB" id="3790857at2759"/>
<dbReference type="EMBL" id="WJXW01000016">
    <property type="protein sequence ID" value="KAF9729450.1"/>
    <property type="molecule type" value="Genomic_DNA"/>
</dbReference>